<dbReference type="Proteomes" id="UP000266340">
    <property type="component" value="Unassembled WGS sequence"/>
</dbReference>
<organism evidence="6 7">
    <name type="scientific">Cohnella faecalis</name>
    <dbReference type="NCBI Taxonomy" id="2315694"/>
    <lineage>
        <taxon>Bacteria</taxon>
        <taxon>Bacillati</taxon>
        <taxon>Bacillota</taxon>
        <taxon>Bacilli</taxon>
        <taxon>Bacillales</taxon>
        <taxon>Paenibacillaceae</taxon>
        <taxon>Cohnella</taxon>
    </lineage>
</organism>
<dbReference type="CDD" id="cd00789">
    <property type="entry name" value="KU_like"/>
    <property type="match status" value="1"/>
</dbReference>
<dbReference type="PANTHER" id="PTHR41251">
    <property type="entry name" value="NON-HOMOLOGOUS END JOINING PROTEIN KU"/>
    <property type="match status" value="1"/>
</dbReference>
<keyword evidence="1 3" id="KW-0238">DNA-binding</keyword>
<dbReference type="Gene3D" id="2.40.290.10">
    <property type="match status" value="1"/>
</dbReference>
<dbReference type="RefSeq" id="WP_119148915.1">
    <property type="nucleotide sequence ID" value="NZ_JBHSOV010000021.1"/>
</dbReference>
<feature type="compositionally biased region" description="Low complexity" evidence="4">
    <location>
        <begin position="327"/>
        <end position="337"/>
    </location>
</feature>
<evidence type="ECO:0000313" key="7">
    <source>
        <dbReference type="Proteomes" id="UP000266340"/>
    </source>
</evidence>
<dbReference type="AlphaFoldDB" id="A0A398CML1"/>
<comment type="similarity">
    <text evidence="3">Belongs to the prokaryotic Ku family.</text>
</comment>
<feature type="compositionally biased region" description="Low complexity" evidence="4">
    <location>
        <begin position="276"/>
        <end position="294"/>
    </location>
</feature>
<gene>
    <name evidence="3" type="primary">ku</name>
    <name evidence="6" type="ORF">D3H35_09840</name>
</gene>
<evidence type="ECO:0000256" key="3">
    <source>
        <dbReference type="HAMAP-Rule" id="MF_01875"/>
    </source>
</evidence>
<dbReference type="InterPro" id="IPR016194">
    <property type="entry name" value="SPOC-like_C_dom_sf"/>
</dbReference>
<keyword evidence="3" id="KW-0234">DNA repair</keyword>
<dbReference type="SMART" id="SM00559">
    <property type="entry name" value="Ku78"/>
    <property type="match status" value="1"/>
</dbReference>
<evidence type="ECO:0000256" key="1">
    <source>
        <dbReference type="ARBA" id="ARBA00023125"/>
    </source>
</evidence>
<dbReference type="GO" id="GO:0006310">
    <property type="term" value="P:DNA recombination"/>
    <property type="evidence" value="ECO:0007669"/>
    <property type="project" value="UniProtKB-KW"/>
</dbReference>
<dbReference type="PANTHER" id="PTHR41251:SF1">
    <property type="entry name" value="NON-HOMOLOGOUS END JOINING PROTEIN KU"/>
    <property type="match status" value="1"/>
</dbReference>
<dbReference type="InterPro" id="IPR009187">
    <property type="entry name" value="Prok_Ku"/>
</dbReference>
<dbReference type="NCBIfam" id="TIGR02772">
    <property type="entry name" value="Ku_bact"/>
    <property type="match status" value="1"/>
</dbReference>
<name>A0A398CML1_9BACL</name>
<sequence length="359" mass="38639">MHTVWKGAISFGLVHVPVKMFTATEDKDVHLRYIHKECGTPIANVRTCPHCDKQVEWEEISRGYEYEKGRFVLFDSEELDAIKPDTTRTIQILDFVDLTEIDPLYYQKAYYLSPDQAGSGAYSLLLEAMRQSGKIGIAKVAIRSKSSLAAIRAVDNCICMETMHFPDEIRALAQVPNLPEKTAAINERELTMAKMLIEQLSTPFEPEKYTDDYRSALLEAIQRKVSGEGADVVTAPAAERTNVIDLMAALQASLEAVKPGGGAAAGMGGQALTGKSAASKAGARKATGGKSKAGASEDDPVAVENATSDKTSKVSPSTNRPARSSKSKVSAADSVADTPTGDKPATRGTRSRSKKEIAP</sequence>
<dbReference type="GO" id="GO:0006303">
    <property type="term" value="P:double-strand break repair via nonhomologous end joining"/>
    <property type="evidence" value="ECO:0007669"/>
    <property type="project" value="UniProtKB-UniRule"/>
</dbReference>
<feature type="compositionally biased region" description="Polar residues" evidence="4">
    <location>
        <begin position="305"/>
        <end position="322"/>
    </location>
</feature>
<comment type="function">
    <text evidence="3">With LigD forms a non-homologous end joining (NHEJ) DNA repair enzyme, which repairs dsDNA breaks with reduced fidelity. Binds linear dsDNA with 5'- and 3'- overhangs but not closed circular dsDNA nor ssDNA. Recruits and stimulates the ligase activity of LigD.</text>
</comment>
<keyword evidence="2 3" id="KW-0233">DNA recombination</keyword>
<comment type="subunit">
    <text evidence="3">Homodimer. Interacts with LigD.</text>
</comment>
<keyword evidence="3" id="KW-0227">DNA damage</keyword>
<evidence type="ECO:0000256" key="2">
    <source>
        <dbReference type="ARBA" id="ARBA00023172"/>
    </source>
</evidence>
<evidence type="ECO:0000259" key="5">
    <source>
        <dbReference type="SMART" id="SM00559"/>
    </source>
</evidence>
<proteinExistence type="inferred from homology"/>
<dbReference type="EMBL" id="QXJM01000030">
    <property type="protein sequence ID" value="RIE03843.1"/>
    <property type="molecule type" value="Genomic_DNA"/>
</dbReference>
<feature type="region of interest" description="Disordered" evidence="4">
    <location>
        <begin position="276"/>
        <end position="359"/>
    </location>
</feature>
<evidence type="ECO:0000256" key="4">
    <source>
        <dbReference type="SAM" id="MobiDB-lite"/>
    </source>
</evidence>
<protein>
    <recommendedName>
        <fullName evidence="3">Non-homologous end joining protein Ku</fullName>
    </recommendedName>
</protein>
<reference evidence="6 7" key="1">
    <citation type="submission" date="2018-09" db="EMBL/GenBank/DDBJ databases">
        <title>Cohnella cavernae sp. nov., isolated from a karst cave.</title>
        <authorList>
            <person name="Zhu H."/>
        </authorList>
    </citation>
    <scope>NUCLEOTIDE SEQUENCE [LARGE SCALE GENOMIC DNA]</scope>
    <source>
        <strain evidence="6 7">K2E09-144</strain>
    </source>
</reference>
<dbReference type="Pfam" id="PF02735">
    <property type="entry name" value="Ku"/>
    <property type="match status" value="1"/>
</dbReference>
<dbReference type="FunFam" id="2.40.290.10:FF:000004">
    <property type="entry name" value="Non-homologous end joining protein Ku"/>
    <property type="match status" value="1"/>
</dbReference>
<keyword evidence="7" id="KW-1185">Reference proteome</keyword>
<dbReference type="SUPFAM" id="SSF100939">
    <property type="entry name" value="SPOC domain-like"/>
    <property type="match status" value="1"/>
</dbReference>
<dbReference type="InterPro" id="IPR006164">
    <property type="entry name" value="DNA_bd_Ku70/Ku80"/>
</dbReference>
<feature type="domain" description="Ku" evidence="5">
    <location>
        <begin position="52"/>
        <end position="180"/>
    </location>
</feature>
<accession>A0A398CML1</accession>
<evidence type="ECO:0000313" key="6">
    <source>
        <dbReference type="EMBL" id="RIE03843.1"/>
    </source>
</evidence>
<dbReference type="GO" id="GO:0003690">
    <property type="term" value="F:double-stranded DNA binding"/>
    <property type="evidence" value="ECO:0007669"/>
    <property type="project" value="UniProtKB-UniRule"/>
</dbReference>
<comment type="caution">
    <text evidence="6">The sequence shown here is derived from an EMBL/GenBank/DDBJ whole genome shotgun (WGS) entry which is preliminary data.</text>
</comment>
<dbReference type="HAMAP" id="MF_01875">
    <property type="entry name" value="Prokaryotic_Ku"/>
    <property type="match status" value="1"/>
</dbReference>
<dbReference type="OrthoDB" id="9795084at2"/>